<evidence type="ECO:0000313" key="5">
    <source>
        <dbReference type="Proteomes" id="UP000184383"/>
    </source>
</evidence>
<dbReference type="PANTHER" id="PTHR19842:SF2">
    <property type="entry name" value="WD REPEAT PROTEIN (AFU_ORTHOLOGUE AFUA_5G04300)"/>
    <property type="match status" value="1"/>
</dbReference>
<feature type="region of interest" description="Disordered" evidence="3">
    <location>
        <begin position="1"/>
        <end position="29"/>
    </location>
</feature>
<dbReference type="Pfam" id="PF00400">
    <property type="entry name" value="WD40"/>
    <property type="match status" value="1"/>
</dbReference>
<dbReference type="PROSITE" id="PS50082">
    <property type="entry name" value="WD_REPEATS_2"/>
    <property type="match status" value="1"/>
</dbReference>
<feature type="compositionally biased region" description="Polar residues" evidence="3">
    <location>
        <begin position="878"/>
        <end position="898"/>
    </location>
</feature>
<dbReference type="RefSeq" id="XP_040686770.1">
    <property type="nucleotide sequence ID" value="XM_040829367.1"/>
</dbReference>
<dbReference type="SMART" id="SM00320">
    <property type="entry name" value="WD40"/>
    <property type="match status" value="7"/>
</dbReference>
<feature type="region of interest" description="Disordered" evidence="3">
    <location>
        <begin position="876"/>
        <end position="899"/>
    </location>
</feature>
<dbReference type="AlphaFoldDB" id="A0A1L9RE01"/>
<dbReference type="GeneID" id="63745215"/>
<dbReference type="GO" id="GO:0032956">
    <property type="term" value="P:regulation of actin cytoskeleton organization"/>
    <property type="evidence" value="ECO:0007669"/>
    <property type="project" value="TreeGrafter"/>
</dbReference>
<protein>
    <submittedName>
        <fullName evidence="4">Uncharacterized protein</fullName>
    </submittedName>
</protein>
<feature type="region of interest" description="Disordered" evidence="3">
    <location>
        <begin position="75"/>
        <end position="228"/>
    </location>
</feature>
<dbReference type="InterPro" id="IPR037588">
    <property type="entry name" value="MLST8"/>
</dbReference>
<evidence type="ECO:0000313" key="4">
    <source>
        <dbReference type="EMBL" id="OJJ33093.1"/>
    </source>
</evidence>
<dbReference type="VEuPathDB" id="FungiDB:ASPWEDRAFT_137804"/>
<dbReference type="GO" id="GO:0031929">
    <property type="term" value="P:TOR signaling"/>
    <property type="evidence" value="ECO:0007669"/>
    <property type="project" value="InterPro"/>
</dbReference>
<dbReference type="Gene3D" id="2.130.10.10">
    <property type="entry name" value="YVTN repeat-like/Quinoprotein amine dehydrogenase"/>
    <property type="match status" value="1"/>
</dbReference>
<dbReference type="SUPFAM" id="SSF50978">
    <property type="entry name" value="WD40 repeat-like"/>
    <property type="match status" value="1"/>
</dbReference>
<dbReference type="PANTHER" id="PTHR19842">
    <property type="entry name" value="G BETA-LIKE PROTEIN GBL"/>
    <property type="match status" value="1"/>
</dbReference>
<dbReference type="GO" id="GO:0031931">
    <property type="term" value="C:TORC1 complex"/>
    <property type="evidence" value="ECO:0007669"/>
    <property type="project" value="InterPro"/>
</dbReference>
<dbReference type="GO" id="GO:0031932">
    <property type="term" value="C:TORC2 complex"/>
    <property type="evidence" value="ECO:0007669"/>
    <property type="project" value="InterPro"/>
</dbReference>
<accession>A0A1L9RE01</accession>
<dbReference type="EMBL" id="KV878214">
    <property type="protein sequence ID" value="OJJ33093.1"/>
    <property type="molecule type" value="Genomic_DNA"/>
</dbReference>
<feature type="compositionally biased region" description="Polar residues" evidence="3">
    <location>
        <begin position="111"/>
        <end position="125"/>
    </location>
</feature>
<dbReference type="InterPro" id="IPR015943">
    <property type="entry name" value="WD40/YVTN_repeat-like_dom_sf"/>
</dbReference>
<proteinExistence type="inferred from homology"/>
<dbReference type="InterPro" id="IPR036322">
    <property type="entry name" value="WD40_repeat_dom_sf"/>
</dbReference>
<dbReference type="InterPro" id="IPR001680">
    <property type="entry name" value="WD40_rpt"/>
</dbReference>
<keyword evidence="5" id="KW-1185">Reference proteome</keyword>
<dbReference type="OrthoDB" id="10248252at2759"/>
<feature type="repeat" description="WD" evidence="2">
    <location>
        <begin position="360"/>
        <end position="382"/>
    </location>
</feature>
<name>A0A1L9RE01_ASPWE</name>
<reference evidence="5" key="1">
    <citation type="journal article" date="2017" name="Genome Biol.">
        <title>Comparative genomics reveals high biological diversity and specific adaptations in the industrially and medically important fungal genus Aspergillus.</title>
        <authorList>
            <person name="de Vries R.P."/>
            <person name="Riley R."/>
            <person name="Wiebenga A."/>
            <person name="Aguilar-Osorio G."/>
            <person name="Amillis S."/>
            <person name="Uchima C.A."/>
            <person name="Anderluh G."/>
            <person name="Asadollahi M."/>
            <person name="Askin M."/>
            <person name="Barry K."/>
            <person name="Battaglia E."/>
            <person name="Bayram O."/>
            <person name="Benocci T."/>
            <person name="Braus-Stromeyer S.A."/>
            <person name="Caldana C."/>
            <person name="Canovas D."/>
            <person name="Cerqueira G.C."/>
            <person name="Chen F."/>
            <person name="Chen W."/>
            <person name="Choi C."/>
            <person name="Clum A."/>
            <person name="Dos Santos R.A."/>
            <person name="Damasio A.R."/>
            <person name="Diallinas G."/>
            <person name="Emri T."/>
            <person name="Fekete E."/>
            <person name="Flipphi M."/>
            <person name="Freyberg S."/>
            <person name="Gallo A."/>
            <person name="Gournas C."/>
            <person name="Habgood R."/>
            <person name="Hainaut M."/>
            <person name="Harispe M.L."/>
            <person name="Henrissat B."/>
            <person name="Hilden K.S."/>
            <person name="Hope R."/>
            <person name="Hossain A."/>
            <person name="Karabika E."/>
            <person name="Karaffa L."/>
            <person name="Karanyi Z."/>
            <person name="Krasevec N."/>
            <person name="Kuo A."/>
            <person name="Kusch H."/>
            <person name="LaButti K."/>
            <person name="Lagendijk E.L."/>
            <person name="Lapidus A."/>
            <person name="Levasseur A."/>
            <person name="Lindquist E."/>
            <person name="Lipzen A."/>
            <person name="Logrieco A.F."/>
            <person name="MacCabe A."/>
            <person name="Maekelae M.R."/>
            <person name="Malavazi I."/>
            <person name="Melin P."/>
            <person name="Meyer V."/>
            <person name="Mielnichuk N."/>
            <person name="Miskei M."/>
            <person name="Molnar A.P."/>
            <person name="Mule G."/>
            <person name="Ngan C.Y."/>
            <person name="Orejas M."/>
            <person name="Orosz E."/>
            <person name="Ouedraogo J.P."/>
            <person name="Overkamp K.M."/>
            <person name="Park H.-S."/>
            <person name="Perrone G."/>
            <person name="Piumi F."/>
            <person name="Punt P.J."/>
            <person name="Ram A.F."/>
            <person name="Ramon A."/>
            <person name="Rauscher S."/>
            <person name="Record E."/>
            <person name="Riano-Pachon D.M."/>
            <person name="Robert V."/>
            <person name="Roehrig J."/>
            <person name="Ruller R."/>
            <person name="Salamov A."/>
            <person name="Salih N.S."/>
            <person name="Samson R.A."/>
            <person name="Sandor E."/>
            <person name="Sanguinetti M."/>
            <person name="Schuetze T."/>
            <person name="Sepcic K."/>
            <person name="Shelest E."/>
            <person name="Sherlock G."/>
            <person name="Sophianopoulou V."/>
            <person name="Squina F.M."/>
            <person name="Sun H."/>
            <person name="Susca A."/>
            <person name="Todd R.B."/>
            <person name="Tsang A."/>
            <person name="Unkles S.E."/>
            <person name="van de Wiele N."/>
            <person name="van Rossen-Uffink D."/>
            <person name="Oliveira J.V."/>
            <person name="Vesth T.C."/>
            <person name="Visser J."/>
            <person name="Yu J.-H."/>
            <person name="Zhou M."/>
            <person name="Andersen M.R."/>
            <person name="Archer D.B."/>
            <person name="Baker S.E."/>
            <person name="Benoit I."/>
            <person name="Brakhage A.A."/>
            <person name="Braus G.H."/>
            <person name="Fischer R."/>
            <person name="Frisvad J.C."/>
            <person name="Goldman G.H."/>
            <person name="Houbraken J."/>
            <person name="Oakley B."/>
            <person name="Pocsi I."/>
            <person name="Scazzocchio C."/>
            <person name="Seiboth B."/>
            <person name="vanKuyk P.A."/>
            <person name="Wortman J."/>
            <person name="Dyer P.S."/>
            <person name="Grigoriev I.V."/>
        </authorList>
    </citation>
    <scope>NUCLEOTIDE SEQUENCE [LARGE SCALE GENOMIC DNA]</scope>
    <source>
        <strain evidence="5">DTO 134E9</strain>
    </source>
</reference>
<dbReference type="FunFam" id="2.130.10.10:FF:000969">
    <property type="entry name" value="WD repeat protein"/>
    <property type="match status" value="1"/>
</dbReference>
<feature type="compositionally biased region" description="Low complexity" evidence="3">
    <location>
        <begin position="153"/>
        <end position="169"/>
    </location>
</feature>
<comment type="similarity">
    <text evidence="1">Belongs to the WD repeat LST8 family.</text>
</comment>
<dbReference type="STRING" id="1073089.A0A1L9RE01"/>
<dbReference type="Proteomes" id="UP000184383">
    <property type="component" value="Unassembled WGS sequence"/>
</dbReference>
<feature type="compositionally biased region" description="Polar residues" evidence="3">
    <location>
        <begin position="187"/>
        <end position="198"/>
    </location>
</feature>
<sequence>MPQRFSGLKGQGFRSEMHAHQYTSGRSRCDSEDTYINYQAQLLLKKFMGNSSQESQRSDAEGCNLDAVINSHGPLRRSLSQHQRESPQSARSSSFEIPEEPSHRVAVILPTSRNRSMCSTESPNRQALVAPHAKRNLSSSHSSKSKPPTGEMSRTPTTRRSGRSRTGPTNYYKKLDIGDPDSDGENCDNSMGYSTESATKFRQDHVKESSPRPRPQAARSVNANGNTLPCRELQKSSTLNRLLQGRELGLDVGRKLRASLTQDFNISKSWKGASNDVIVMAWSPDGTKFAAGATAQCDEHNMLYNRGNNLLLGNLTNNSLRELPDHSIARPTPTVASHQNITDPRLFMSVTAMQWFDNTLFTASYDKTVKLWDISKPRGNSAFCFKTLEHTSKVQVMARSNFDQNILATGTNTIGLWDIKMSEYCPLELPKRHRHGKGIEFVPTSLAWGTVTATKDLLVAGMSDKEDGVPQNGLLALWKVNESSVTPEPLTPNSQNIFDIQWHPSLPVFATASSTVHSRSTGARSVVRLYDPLGSKMSFIEYDCPALDINDITFCPTNSNYVTASCTDGITYVWDYRKPDTILHKLEHDTPLNQIDENLPREQADVGVRMALWGDGVDQFYSGASDGVVKRWNVLRSPEDVHVKDMISFQEEIMCGSFSQDKSNLLIGDAAGGVHVLSSDPWTNTEDWNMNFERANESCHEVESDSESGVKTANRLLSSGQLTRHPVFGVGKGPHYRGPFAAWARPKDTPSDKLAETDMKREYQIRQLDIHEKDRAELDMPSRRDIEAQVRLARSRNQQQKVRKRKRGETVISCTIASPSGNVIDLCSDDEDSPMSSLLTDHVKRRFAKAQASRPIITCVEPEVIDLTLDTDTEHDAVSSSKADTAGTSDPVQSNPINLSDVKTLLDDDFWWPESGNIDPNLDNAD</sequence>
<evidence type="ECO:0000256" key="3">
    <source>
        <dbReference type="SAM" id="MobiDB-lite"/>
    </source>
</evidence>
<keyword evidence="2" id="KW-0853">WD repeat</keyword>
<feature type="compositionally biased region" description="Polar residues" evidence="3">
    <location>
        <begin position="78"/>
        <end position="95"/>
    </location>
</feature>
<evidence type="ECO:0000256" key="2">
    <source>
        <dbReference type="PROSITE-ProRule" id="PRU00221"/>
    </source>
</evidence>
<gene>
    <name evidence="4" type="ORF">ASPWEDRAFT_137804</name>
</gene>
<feature type="compositionally biased region" description="Basic and acidic residues" evidence="3">
    <location>
        <begin position="199"/>
        <end position="211"/>
    </location>
</feature>
<evidence type="ECO:0000256" key="1">
    <source>
        <dbReference type="ARBA" id="ARBA00009890"/>
    </source>
</evidence>
<organism evidence="4 5">
    <name type="scientific">Aspergillus wentii DTO 134E9</name>
    <dbReference type="NCBI Taxonomy" id="1073089"/>
    <lineage>
        <taxon>Eukaryota</taxon>
        <taxon>Fungi</taxon>
        <taxon>Dikarya</taxon>
        <taxon>Ascomycota</taxon>
        <taxon>Pezizomycotina</taxon>
        <taxon>Eurotiomycetes</taxon>
        <taxon>Eurotiomycetidae</taxon>
        <taxon>Eurotiales</taxon>
        <taxon>Aspergillaceae</taxon>
        <taxon>Aspergillus</taxon>
        <taxon>Aspergillus subgen. Cremei</taxon>
    </lineage>
</organism>